<keyword evidence="9" id="KW-1185">Reference proteome</keyword>
<evidence type="ECO:0000256" key="4">
    <source>
        <dbReference type="ARBA" id="ARBA00022989"/>
    </source>
</evidence>
<feature type="transmembrane region" description="Helical" evidence="6">
    <location>
        <begin position="137"/>
        <end position="154"/>
    </location>
</feature>
<dbReference type="EMBL" id="VTPX01000006">
    <property type="protein sequence ID" value="KAA0017774.1"/>
    <property type="molecule type" value="Genomic_DNA"/>
</dbReference>
<comment type="similarity">
    <text evidence="6">Belongs to the TVP38/TMEM64 family.</text>
</comment>
<evidence type="ECO:0000256" key="1">
    <source>
        <dbReference type="ARBA" id="ARBA00004651"/>
    </source>
</evidence>
<evidence type="ECO:0000256" key="3">
    <source>
        <dbReference type="ARBA" id="ARBA00022692"/>
    </source>
</evidence>
<gene>
    <name evidence="8" type="ORF">F0A16_11895</name>
</gene>
<keyword evidence="3 6" id="KW-0812">Transmembrane</keyword>
<feature type="transmembrane region" description="Helical" evidence="6">
    <location>
        <begin position="57"/>
        <end position="78"/>
    </location>
</feature>
<comment type="caution">
    <text evidence="8">The sequence shown here is derived from an EMBL/GenBank/DDBJ whole genome shotgun (WGS) entry which is preliminary data.</text>
</comment>
<evidence type="ECO:0000313" key="8">
    <source>
        <dbReference type="EMBL" id="KAA0017774.1"/>
    </source>
</evidence>
<name>A0A640WB46_9GAMM</name>
<feature type="transmembrane region" description="Helical" evidence="6">
    <location>
        <begin position="166"/>
        <end position="187"/>
    </location>
</feature>
<dbReference type="GO" id="GO:0005886">
    <property type="term" value="C:plasma membrane"/>
    <property type="evidence" value="ECO:0007669"/>
    <property type="project" value="UniProtKB-SubCell"/>
</dbReference>
<dbReference type="InterPro" id="IPR032816">
    <property type="entry name" value="VTT_dom"/>
</dbReference>
<proteinExistence type="inferred from homology"/>
<dbReference type="PANTHER" id="PTHR12677:SF59">
    <property type="entry name" value="GOLGI APPARATUS MEMBRANE PROTEIN TVP38-RELATED"/>
    <property type="match status" value="1"/>
</dbReference>
<evidence type="ECO:0000256" key="2">
    <source>
        <dbReference type="ARBA" id="ARBA00022475"/>
    </source>
</evidence>
<comment type="subcellular location">
    <subcellularLocation>
        <location evidence="1 6">Cell membrane</location>
        <topology evidence="1 6">Multi-pass membrane protein</topology>
    </subcellularLocation>
</comment>
<keyword evidence="4 6" id="KW-1133">Transmembrane helix</keyword>
<protein>
    <recommendedName>
        <fullName evidence="6">TVP38/TMEM64 family membrane protein</fullName>
    </recommendedName>
</protein>
<organism evidence="8 9">
    <name type="scientific">Salinicola corii</name>
    <dbReference type="NCBI Taxonomy" id="2606937"/>
    <lineage>
        <taxon>Bacteria</taxon>
        <taxon>Pseudomonadati</taxon>
        <taxon>Pseudomonadota</taxon>
        <taxon>Gammaproteobacteria</taxon>
        <taxon>Oceanospirillales</taxon>
        <taxon>Halomonadaceae</taxon>
        <taxon>Salinicola</taxon>
    </lineage>
</organism>
<keyword evidence="5 6" id="KW-0472">Membrane</keyword>
<dbReference type="AlphaFoldDB" id="A0A640WB46"/>
<evidence type="ECO:0000313" key="9">
    <source>
        <dbReference type="Proteomes" id="UP000466024"/>
    </source>
</evidence>
<dbReference type="Pfam" id="PF09335">
    <property type="entry name" value="VTT_dom"/>
    <property type="match status" value="1"/>
</dbReference>
<feature type="transmembrane region" description="Helical" evidence="6">
    <location>
        <begin position="199"/>
        <end position="220"/>
    </location>
</feature>
<dbReference type="PANTHER" id="PTHR12677">
    <property type="entry name" value="GOLGI APPARATUS MEMBRANE PROTEIN TVP38-RELATED"/>
    <property type="match status" value="1"/>
</dbReference>
<evidence type="ECO:0000256" key="6">
    <source>
        <dbReference type="RuleBase" id="RU366058"/>
    </source>
</evidence>
<evidence type="ECO:0000256" key="5">
    <source>
        <dbReference type="ARBA" id="ARBA00023136"/>
    </source>
</evidence>
<accession>A0A640WB46</accession>
<feature type="transmembrane region" description="Helical" evidence="6">
    <location>
        <begin position="23"/>
        <end position="45"/>
    </location>
</feature>
<dbReference type="Proteomes" id="UP000466024">
    <property type="component" value="Unassembled WGS sequence"/>
</dbReference>
<dbReference type="RefSeq" id="WP_149435625.1">
    <property type="nucleotide sequence ID" value="NZ_VTPX01000006.1"/>
</dbReference>
<feature type="transmembrane region" description="Helical" evidence="6">
    <location>
        <begin position="90"/>
        <end position="108"/>
    </location>
</feature>
<reference evidence="8 9" key="1">
    <citation type="submission" date="2019-08" db="EMBL/GenBank/DDBJ databases">
        <title>Bioinformatics analysis of the strain L3 and L5.</title>
        <authorList>
            <person name="Li X."/>
        </authorList>
    </citation>
    <scope>NUCLEOTIDE SEQUENCE [LARGE SCALE GENOMIC DNA]</scope>
    <source>
        <strain evidence="8 9">L3</strain>
    </source>
</reference>
<feature type="domain" description="VTT" evidence="7">
    <location>
        <begin position="71"/>
        <end position="189"/>
    </location>
</feature>
<sequence length="232" mass="25062">MRRSTPGSHRSHVISPPRRARRWWLWTSVLLGFTTLTAGLVAWGGLSLESLETLHSLPLLLMMVLLPALGLPMTPFYIIAGLRFGIPGGLAFSAIATLLNLLLCYAIAHGRLRPALSSAIERRFPALAGLDRTRGDAWRVTFLIKLVPGVPMFIKHYALGIAGVPRSIYLTVALMTTGPYAVAFVVLGKSALEGDVGQMLVALALVALVVVLLNMAVGYWTRRGVSRPAGSR</sequence>
<dbReference type="InterPro" id="IPR015414">
    <property type="entry name" value="TMEM64"/>
</dbReference>
<evidence type="ECO:0000259" key="7">
    <source>
        <dbReference type="Pfam" id="PF09335"/>
    </source>
</evidence>
<keyword evidence="2 6" id="KW-1003">Cell membrane</keyword>